<feature type="compositionally biased region" description="Low complexity" evidence="2">
    <location>
        <begin position="539"/>
        <end position="556"/>
    </location>
</feature>
<evidence type="ECO:0000313" key="3">
    <source>
        <dbReference type="EMBL" id="CAF1116647.1"/>
    </source>
</evidence>
<dbReference type="AlphaFoldDB" id="A0A814QAM8"/>
<dbReference type="EMBL" id="CAJNOM010000135">
    <property type="protein sequence ID" value="CAF1116647.1"/>
    <property type="molecule type" value="Genomic_DNA"/>
</dbReference>
<keyword evidence="4" id="KW-1185">Reference proteome</keyword>
<feature type="region of interest" description="Disordered" evidence="2">
    <location>
        <begin position="270"/>
        <end position="330"/>
    </location>
</feature>
<reference evidence="3" key="1">
    <citation type="submission" date="2021-02" db="EMBL/GenBank/DDBJ databases">
        <authorList>
            <person name="Nowell W R."/>
        </authorList>
    </citation>
    <scope>NUCLEOTIDE SEQUENCE</scope>
</reference>
<feature type="region of interest" description="Disordered" evidence="2">
    <location>
        <begin position="523"/>
        <end position="556"/>
    </location>
</feature>
<feature type="compositionally biased region" description="Polar residues" evidence="2">
    <location>
        <begin position="302"/>
        <end position="324"/>
    </location>
</feature>
<comment type="caution">
    <text evidence="3">The sequence shown here is derived from an EMBL/GenBank/DDBJ whole genome shotgun (WGS) entry which is preliminary data.</text>
</comment>
<name>A0A814QAM8_9BILA</name>
<organism evidence="3 4">
    <name type="scientific">Adineta steineri</name>
    <dbReference type="NCBI Taxonomy" id="433720"/>
    <lineage>
        <taxon>Eukaryota</taxon>
        <taxon>Metazoa</taxon>
        <taxon>Spiralia</taxon>
        <taxon>Gnathifera</taxon>
        <taxon>Rotifera</taxon>
        <taxon>Eurotatoria</taxon>
        <taxon>Bdelloidea</taxon>
        <taxon>Adinetida</taxon>
        <taxon>Adinetidae</taxon>
        <taxon>Adineta</taxon>
    </lineage>
</organism>
<feature type="compositionally biased region" description="Low complexity" evidence="2">
    <location>
        <begin position="284"/>
        <end position="299"/>
    </location>
</feature>
<protein>
    <submittedName>
        <fullName evidence="3">Uncharacterized protein</fullName>
    </submittedName>
</protein>
<evidence type="ECO:0000256" key="2">
    <source>
        <dbReference type="SAM" id="MobiDB-lite"/>
    </source>
</evidence>
<sequence>MSILVKLKNKLQDQSVYETKLREFDECMLLLRNENVELHKRIDQLEALCKTSVVNTQQTHFFDEHVRELEQENGRLFTENQCQREEYIRFLDKLSTMVIRTAVMQENIRKECASIYHVIEKLSSLTTNSIENKHQYDIIMKETRENLSLQNLNKSLEMICNLEKLIKNDNEVIRSSSNSSSSSSSSSSSTTHCSISTSDSWTIDFKGKKIQNLIPDTSTNEPEQQQILQRSETFIISKLPTSLPLTVNNHNVEHCPITRTTVTTSSIIRPSRLPCRRSNPKTPPSNNNNNHSSLSTSKLPIRTTSSLNRQQISTKKSNIPTPITSKIKKDTTEISNHSFNNTTIKNIIQPSSIIQSLSDKTRSYSATPTMTNNTNTPTSSPLSKCTRTTINTIKSNGSIKQMNSTSSESSIEEQQKQMNKLLPIVQDEGYSTWSSVDVKDDAIKINTKKIEINDRQKNIGLVKTWLDDSSNRQCLEKPVKEVENDKLEQFTQDLSDGSLVLCPFVRTRCSSIAPIPLTSTPTKDISLDSLNSPGSKGDTTISSSSSSSSTSTSSSSSIFSCSETFEKILAIQTLSNITDDIADTTSSASSTFNMSEYIEDHFIDQDDITSDERSSLETTIFDKSNSYKPQKRLLFPGVLNRLIFFRRFFSESDLQRKQFSMNENENQFHVYHSNTINEHSVEVHLINTYGSDTELHVWSHDCAEQRRFLNERQHYQHLENPIEEKQFNHDDQQLAVERQMLLQQIFEYPWLLQENDLDRTTGLSSINTEQSLLSPADNVIVPSHNPDFYQLCALTNSSSFVLSHDTNIKHTTASTTSSFV</sequence>
<feature type="region of interest" description="Disordered" evidence="2">
    <location>
        <begin position="359"/>
        <end position="385"/>
    </location>
</feature>
<dbReference type="Proteomes" id="UP000663832">
    <property type="component" value="Unassembled WGS sequence"/>
</dbReference>
<gene>
    <name evidence="3" type="ORF">QVE165_LOCUS21156</name>
</gene>
<evidence type="ECO:0000256" key="1">
    <source>
        <dbReference type="SAM" id="Coils"/>
    </source>
</evidence>
<evidence type="ECO:0000313" key="4">
    <source>
        <dbReference type="Proteomes" id="UP000663832"/>
    </source>
</evidence>
<accession>A0A814QAM8</accession>
<feature type="compositionally biased region" description="Low complexity" evidence="2">
    <location>
        <begin position="365"/>
        <end position="381"/>
    </location>
</feature>
<proteinExistence type="predicted"/>
<dbReference type="OrthoDB" id="8930856at2759"/>
<feature type="region of interest" description="Disordered" evidence="2">
    <location>
        <begin position="174"/>
        <end position="197"/>
    </location>
</feature>
<keyword evidence="1" id="KW-0175">Coiled coil</keyword>
<feature type="coiled-coil region" evidence="1">
    <location>
        <begin position="28"/>
        <end position="86"/>
    </location>
</feature>
<feature type="compositionally biased region" description="Low complexity" evidence="2">
    <location>
        <begin position="175"/>
        <end position="197"/>
    </location>
</feature>
<feature type="compositionally biased region" description="Polar residues" evidence="2">
    <location>
        <begin position="523"/>
        <end position="538"/>
    </location>
</feature>